<sequence>MCFSIPGRSALHLRYIRDPENVRLRIVEAAAAIIREDIRSFVVETRSYPPPSKMLIKENQERRYRSERLIDVLYSLGFAALYGKTVQYEISIAYHPQPRILSSESGALVRYVGDNADINVHTLDGNEYLLIPRQKQARGDVDVLIVETAIEKSEQKAAVIVGEDIDLLVILIGRTQSNQEMFSKKVGKMEC</sequence>
<name>A0A8X6XIY0_9ARAC</name>
<evidence type="ECO:0000313" key="1">
    <source>
        <dbReference type="EMBL" id="GFY53517.1"/>
    </source>
</evidence>
<organism evidence="1 2">
    <name type="scientific">Trichonephila inaurata madagascariensis</name>
    <dbReference type="NCBI Taxonomy" id="2747483"/>
    <lineage>
        <taxon>Eukaryota</taxon>
        <taxon>Metazoa</taxon>
        <taxon>Ecdysozoa</taxon>
        <taxon>Arthropoda</taxon>
        <taxon>Chelicerata</taxon>
        <taxon>Arachnida</taxon>
        <taxon>Araneae</taxon>
        <taxon>Araneomorphae</taxon>
        <taxon>Entelegynae</taxon>
        <taxon>Araneoidea</taxon>
        <taxon>Nephilidae</taxon>
        <taxon>Trichonephila</taxon>
        <taxon>Trichonephila inaurata</taxon>
    </lineage>
</organism>
<dbReference type="EMBL" id="BMAV01009328">
    <property type="protein sequence ID" value="GFY53517.1"/>
    <property type="molecule type" value="Genomic_DNA"/>
</dbReference>
<accession>A0A8X6XIY0</accession>
<dbReference type="Proteomes" id="UP000886998">
    <property type="component" value="Unassembled WGS sequence"/>
</dbReference>
<dbReference type="OrthoDB" id="8195485at2759"/>
<evidence type="ECO:0000313" key="2">
    <source>
        <dbReference type="Proteomes" id="UP000886998"/>
    </source>
</evidence>
<reference evidence="1" key="1">
    <citation type="submission" date="2020-08" db="EMBL/GenBank/DDBJ databases">
        <title>Multicomponent nature underlies the extraordinary mechanical properties of spider dragline silk.</title>
        <authorList>
            <person name="Kono N."/>
            <person name="Nakamura H."/>
            <person name="Mori M."/>
            <person name="Yoshida Y."/>
            <person name="Ohtoshi R."/>
            <person name="Malay A.D."/>
            <person name="Moran D.A.P."/>
            <person name="Tomita M."/>
            <person name="Numata K."/>
            <person name="Arakawa K."/>
        </authorList>
    </citation>
    <scope>NUCLEOTIDE SEQUENCE</scope>
</reference>
<gene>
    <name evidence="1" type="ORF">TNIN_203141</name>
</gene>
<dbReference type="AlphaFoldDB" id="A0A8X6XIY0"/>
<protein>
    <submittedName>
        <fullName evidence="1">SWIM-type domain-containing protein</fullName>
    </submittedName>
</protein>
<comment type="caution">
    <text evidence="1">The sequence shown here is derived from an EMBL/GenBank/DDBJ whole genome shotgun (WGS) entry which is preliminary data.</text>
</comment>
<proteinExistence type="predicted"/>
<keyword evidence="2" id="KW-1185">Reference proteome</keyword>